<evidence type="ECO:0000313" key="1">
    <source>
        <dbReference type="EnsemblProtists" id="HpaP801684"/>
    </source>
</evidence>
<sequence length="98" mass="11709">MAGRAVTTVSPCSGCHRRKKRPRRQSCHQLRWMLPRRSLKLLCLRQRSTEPVWSLTNLWRLTELVWSLTNQWWSTASPMQGYLQQWSWKQNHLSTCPC</sequence>
<dbReference type="VEuPathDB" id="FungiDB:HpaG801684"/>
<accession>M4B5Y4</accession>
<evidence type="ECO:0000313" key="2">
    <source>
        <dbReference type="Proteomes" id="UP000011713"/>
    </source>
</evidence>
<organism evidence="1 2">
    <name type="scientific">Hyaloperonospora arabidopsidis (strain Emoy2)</name>
    <name type="common">Downy mildew agent</name>
    <name type="synonym">Peronospora arabidopsidis</name>
    <dbReference type="NCBI Taxonomy" id="559515"/>
    <lineage>
        <taxon>Eukaryota</taxon>
        <taxon>Sar</taxon>
        <taxon>Stramenopiles</taxon>
        <taxon>Oomycota</taxon>
        <taxon>Peronosporomycetes</taxon>
        <taxon>Peronosporales</taxon>
        <taxon>Peronosporaceae</taxon>
        <taxon>Hyaloperonospora</taxon>
    </lineage>
</organism>
<dbReference type="EMBL" id="JH598461">
    <property type="status" value="NOT_ANNOTATED_CDS"/>
    <property type="molecule type" value="Genomic_DNA"/>
</dbReference>
<dbReference type="InParanoid" id="M4B5Y4"/>
<dbReference type="EnsemblProtists" id="HpaT801684">
    <property type="protein sequence ID" value="HpaP801684"/>
    <property type="gene ID" value="HpaG801684"/>
</dbReference>
<reference evidence="1" key="2">
    <citation type="submission" date="2015-06" db="UniProtKB">
        <authorList>
            <consortium name="EnsemblProtists"/>
        </authorList>
    </citation>
    <scope>IDENTIFICATION</scope>
    <source>
        <strain evidence="1">Emoy2</strain>
    </source>
</reference>
<keyword evidence="2" id="KW-1185">Reference proteome</keyword>
<dbReference type="Proteomes" id="UP000011713">
    <property type="component" value="Unassembled WGS sequence"/>
</dbReference>
<dbReference type="HOGENOM" id="CLU_2338068_0_0_1"/>
<proteinExistence type="predicted"/>
<name>M4B5Y4_HYAAE</name>
<reference evidence="2" key="1">
    <citation type="journal article" date="2010" name="Science">
        <title>Signatures of adaptation to obligate biotrophy in the Hyaloperonospora arabidopsidis genome.</title>
        <authorList>
            <person name="Baxter L."/>
            <person name="Tripathy S."/>
            <person name="Ishaque N."/>
            <person name="Boot N."/>
            <person name="Cabral A."/>
            <person name="Kemen E."/>
            <person name="Thines M."/>
            <person name="Ah-Fong A."/>
            <person name="Anderson R."/>
            <person name="Badejoko W."/>
            <person name="Bittner-Eddy P."/>
            <person name="Boore J.L."/>
            <person name="Chibucos M.C."/>
            <person name="Coates M."/>
            <person name="Dehal P."/>
            <person name="Delehaunty K."/>
            <person name="Dong S."/>
            <person name="Downton P."/>
            <person name="Dumas B."/>
            <person name="Fabro G."/>
            <person name="Fronick C."/>
            <person name="Fuerstenberg S.I."/>
            <person name="Fulton L."/>
            <person name="Gaulin E."/>
            <person name="Govers F."/>
            <person name="Hughes L."/>
            <person name="Humphray S."/>
            <person name="Jiang R.H."/>
            <person name="Judelson H."/>
            <person name="Kamoun S."/>
            <person name="Kyung K."/>
            <person name="Meijer H."/>
            <person name="Minx P."/>
            <person name="Morris P."/>
            <person name="Nelson J."/>
            <person name="Phuntumart V."/>
            <person name="Qutob D."/>
            <person name="Rehmany A."/>
            <person name="Rougon-Cardoso A."/>
            <person name="Ryden P."/>
            <person name="Torto-Alalibo T."/>
            <person name="Studholme D."/>
            <person name="Wang Y."/>
            <person name="Win J."/>
            <person name="Wood J."/>
            <person name="Clifton S.W."/>
            <person name="Rogers J."/>
            <person name="Van den Ackerveken G."/>
            <person name="Jones J.D."/>
            <person name="McDowell J.M."/>
            <person name="Beynon J."/>
            <person name="Tyler B.M."/>
        </authorList>
    </citation>
    <scope>NUCLEOTIDE SEQUENCE [LARGE SCALE GENOMIC DNA]</scope>
    <source>
        <strain evidence="2">Emoy2</strain>
    </source>
</reference>
<protein>
    <submittedName>
        <fullName evidence="1">Uncharacterized protein</fullName>
    </submittedName>
</protein>
<dbReference type="AlphaFoldDB" id="M4B5Y4"/>